<dbReference type="InterPro" id="IPR003856">
    <property type="entry name" value="LPS_length_determ_N"/>
</dbReference>
<comment type="subcellular location">
    <subcellularLocation>
        <location evidence="1">Cell membrane</location>
        <topology evidence="1">Multi-pass membrane protein</topology>
    </subcellularLocation>
</comment>
<keyword evidence="4 7" id="KW-0812">Transmembrane</keyword>
<comment type="caution">
    <text evidence="9">The sequence shown here is derived from an EMBL/GenBank/DDBJ whole genome shotgun (WGS) entry which is preliminary data.</text>
</comment>
<dbReference type="GO" id="GO:0004713">
    <property type="term" value="F:protein tyrosine kinase activity"/>
    <property type="evidence" value="ECO:0007669"/>
    <property type="project" value="TreeGrafter"/>
</dbReference>
<evidence type="ECO:0000256" key="1">
    <source>
        <dbReference type="ARBA" id="ARBA00004651"/>
    </source>
</evidence>
<evidence type="ECO:0000259" key="8">
    <source>
        <dbReference type="Pfam" id="PF02706"/>
    </source>
</evidence>
<evidence type="ECO:0000256" key="7">
    <source>
        <dbReference type="SAM" id="Phobius"/>
    </source>
</evidence>
<keyword evidence="6 7" id="KW-0472">Membrane</keyword>
<keyword evidence="10" id="KW-1185">Reference proteome</keyword>
<evidence type="ECO:0000256" key="6">
    <source>
        <dbReference type="ARBA" id="ARBA00023136"/>
    </source>
</evidence>
<protein>
    <submittedName>
        <fullName evidence="9">Cell surface polysaccharide biosynthesis</fullName>
    </submittedName>
</protein>
<evidence type="ECO:0000256" key="5">
    <source>
        <dbReference type="ARBA" id="ARBA00022989"/>
    </source>
</evidence>
<gene>
    <name evidence="9" type="ORF">C884_02203</name>
</gene>
<keyword evidence="5 7" id="KW-1133">Transmembrane helix</keyword>
<evidence type="ECO:0000256" key="3">
    <source>
        <dbReference type="ARBA" id="ARBA00022475"/>
    </source>
</evidence>
<evidence type="ECO:0000313" key="9">
    <source>
        <dbReference type="EMBL" id="EME37047.1"/>
    </source>
</evidence>
<dbReference type="GO" id="GO:0005886">
    <property type="term" value="C:plasma membrane"/>
    <property type="evidence" value="ECO:0007669"/>
    <property type="project" value="UniProtKB-SubCell"/>
</dbReference>
<evidence type="ECO:0000256" key="4">
    <source>
        <dbReference type="ARBA" id="ARBA00022692"/>
    </source>
</evidence>
<dbReference type="PANTHER" id="PTHR32309">
    <property type="entry name" value="TYROSINE-PROTEIN KINASE"/>
    <property type="match status" value="1"/>
</dbReference>
<organism evidence="9 10">
    <name type="scientific">Kocuria palustris PEL</name>
    <dbReference type="NCBI Taxonomy" id="1236550"/>
    <lineage>
        <taxon>Bacteria</taxon>
        <taxon>Bacillati</taxon>
        <taxon>Actinomycetota</taxon>
        <taxon>Actinomycetes</taxon>
        <taxon>Micrococcales</taxon>
        <taxon>Micrococcaceae</taxon>
        <taxon>Kocuria</taxon>
    </lineage>
</organism>
<dbReference type="Proteomes" id="UP000009877">
    <property type="component" value="Unassembled WGS sequence"/>
</dbReference>
<dbReference type="InterPro" id="IPR050445">
    <property type="entry name" value="Bact_polysacc_biosynth/exp"/>
</dbReference>
<feature type="transmembrane region" description="Helical" evidence="7">
    <location>
        <begin position="170"/>
        <end position="189"/>
    </location>
</feature>
<dbReference type="STRING" id="71999.KPaMU14_09205"/>
<feature type="domain" description="Polysaccharide chain length determinant N-terminal" evidence="8">
    <location>
        <begin position="2"/>
        <end position="88"/>
    </location>
</feature>
<reference evidence="9 10" key="1">
    <citation type="journal article" date="2014" name="Genome Announc.">
        <title>Draft Genome Sequence of Kocuria palustris PEL.</title>
        <authorList>
            <person name="Sharma G."/>
            <person name="Khatri I."/>
            <person name="Subramanian S."/>
        </authorList>
    </citation>
    <scope>NUCLEOTIDE SEQUENCE [LARGE SCALE GENOMIC DNA]</scope>
    <source>
        <strain evidence="9 10">PEL</strain>
    </source>
</reference>
<dbReference type="RefSeq" id="WP_006214218.1">
    <property type="nucleotide sequence ID" value="NZ_ANHZ02000006.1"/>
</dbReference>
<evidence type="ECO:0000313" key="10">
    <source>
        <dbReference type="Proteomes" id="UP000009877"/>
    </source>
</evidence>
<dbReference type="AlphaFoldDB" id="M2WET6"/>
<dbReference type="PANTHER" id="PTHR32309:SF13">
    <property type="entry name" value="FERRIC ENTEROBACTIN TRANSPORT PROTEIN FEPE"/>
    <property type="match status" value="1"/>
</dbReference>
<keyword evidence="3" id="KW-1003">Cell membrane</keyword>
<evidence type="ECO:0000256" key="2">
    <source>
        <dbReference type="ARBA" id="ARBA00006683"/>
    </source>
</evidence>
<proteinExistence type="inferred from homology"/>
<dbReference type="Pfam" id="PF02706">
    <property type="entry name" value="Wzz"/>
    <property type="match status" value="1"/>
</dbReference>
<name>M2WET6_9MICC</name>
<comment type="similarity">
    <text evidence="2">Belongs to the CpsC/CapA family.</text>
</comment>
<accession>M2WET6</accession>
<dbReference type="EMBL" id="ANHZ02000006">
    <property type="protein sequence ID" value="EME37047.1"/>
    <property type="molecule type" value="Genomic_DNA"/>
</dbReference>
<sequence>MTLARYLKALRRWWPIVVLCALVGLGLGYGSALLMPKSYEAQTTIFVNVSESATVQDLQMGEQFAQSRAASYAAIGTSSEVLRPVSDEVGDDVEDAVTVTNAPNTATLSVTAEDPDPQRAAEIAQGVSESLVERAADLEGSSAPDESPVQLSIMDEAEVPLAPASPSPSMNSLVGVVVGLVVGLLIVLARAGSQAGRRAP</sequence>